<comment type="similarity">
    <text evidence="3">Belongs to the trans-sulfuration enzymes family.</text>
</comment>
<comment type="caution">
    <text evidence="4">The sequence shown here is derived from an EMBL/GenBank/DDBJ whole genome shotgun (WGS) entry which is preliminary data.</text>
</comment>
<dbReference type="InterPro" id="IPR000277">
    <property type="entry name" value="Cys/Met-Metab_PyrdxlP-dep_enz"/>
</dbReference>
<dbReference type="Proteomes" id="UP000186159">
    <property type="component" value="Unassembled WGS sequence"/>
</dbReference>
<organism evidence="4 5">
    <name type="scientific">Corynebacterium diphtheriae bv. gravis</name>
    <dbReference type="NCBI Taxonomy" id="1720349"/>
    <lineage>
        <taxon>Bacteria</taxon>
        <taxon>Bacillati</taxon>
        <taxon>Actinomycetota</taxon>
        <taxon>Actinomycetes</taxon>
        <taxon>Mycobacteriales</taxon>
        <taxon>Corynebacteriaceae</taxon>
        <taxon>Corynebacterium</taxon>
    </lineage>
</organism>
<evidence type="ECO:0000256" key="1">
    <source>
        <dbReference type="ARBA" id="ARBA00001933"/>
    </source>
</evidence>
<evidence type="ECO:0000313" key="5">
    <source>
        <dbReference type="Proteomes" id="UP000186159"/>
    </source>
</evidence>
<dbReference type="GO" id="GO:0030170">
    <property type="term" value="F:pyridoxal phosphate binding"/>
    <property type="evidence" value="ECO:0007669"/>
    <property type="project" value="InterPro"/>
</dbReference>
<dbReference type="GO" id="GO:0019346">
    <property type="term" value="P:transsulfuration"/>
    <property type="evidence" value="ECO:0007669"/>
    <property type="project" value="InterPro"/>
</dbReference>
<gene>
    <name evidence="4" type="ORF">AOT42_06525</name>
</gene>
<dbReference type="Pfam" id="PF01053">
    <property type="entry name" value="Cys_Met_Meta_PP"/>
    <property type="match status" value="1"/>
</dbReference>
<sequence length="68" mass="7290">MSAHSDLRLKELRGGFEYTRCQGGAGAIPSAFDAYLTARGIKTLGGRMDRHCDHPADVQHALSCVDSA</sequence>
<proteinExistence type="inferred from homology"/>
<name>A0AAX0IZZ8_CORDP</name>
<dbReference type="AlphaFoldDB" id="A0AAX0IZZ8"/>
<comment type="cofactor">
    <cofactor evidence="1 3">
        <name>pyridoxal 5'-phosphate</name>
        <dbReference type="ChEBI" id="CHEBI:597326"/>
    </cofactor>
</comment>
<evidence type="ECO:0000313" key="4">
    <source>
        <dbReference type="EMBL" id="OKY21215.1"/>
    </source>
</evidence>
<accession>A0AAX0IZZ8</accession>
<reference evidence="4 5" key="1">
    <citation type="submission" date="2015-09" db="EMBL/GenBank/DDBJ databases">
        <title>Genome sequencing of Corynebacterium diphtheriae Bv. Gravis strain DSM 44123.</title>
        <authorList>
            <person name="Sangal V."/>
            <person name="Burkovski A."/>
        </authorList>
    </citation>
    <scope>NUCLEOTIDE SEQUENCE [LARGE SCALE GENOMIC DNA]</scope>
    <source>
        <strain evidence="4 5">DSM 44123</strain>
    </source>
</reference>
<dbReference type="EMBL" id="LJXR01000025">
    <property type="protein sequence ID" value="OKY21215.1"/>
    <property type="molecule type" value="Genomic_DNA"/>
</dbReference>
<protein>
    <submittedName>
        <fullName evidence="4">Uncharacterized protein</fullName>
    </submittedName>
</protein>
<evidence type="ECO:0000256" key="3">
    <source>
        <dbReference type="RuleBase" id="RU362118"/>
    </source>
</evidence>
<evidence type="ECO:0000256" key="2">
    <source>
        <dbReference type="ARBA" id="ARBA00022898"/>
    </source>
</evidence>
<keyword evidence="2 3" id="KW-0663">Pyridoxal phosphate</keyword>